<comment type="caution">
    <text evidence="1">The sequence shown here is derived from an EMBL/GenBank/DDBJ whole genome shotgun (WGS) entry which is preliminary data.</text>
</comment>
<accession>A0ACA9NF74</accession>
<sequence>MNSLQFQLLTESLDSVITELEPEIDIDIDPCYDDNFVKSIILHYLNNPSRSINVRIKSDHWYSNILFNYDELWFRQTLRMKPSTFWMIVNKIQNHEIFKNIPQRKQNSIEKQLAVVLYRLGGKATIWDICSKFGIAEGTVPLFTTRVIKVLKSLKEDVIIWPHSDYRQKVHKGFEKMHSFSNIIGALDGSHMNLFEASSKFNKDVYFTWKHRYAIHLQAVVDHQGIFINYDIRYLASVHDAKVFQNSSLYCCRNQLFEETNYVLADSAYPISLNIIPSFKNPLSLDKNQQIAFNKKYSKSRVIVEQIFGQLKNRFQLLKELRTKNTKTATDLIEILLILYNILERNNDKCKKPSEQILIYRIQLMMLVIYEVIRKLKKRKILKGKI</sequence>
<organism evidence="1 2">
    <name type="scientific">Scutellospora calospora</name>
    <dbReference type="NCBI Taxonomy" id="85575"/>
    <lineage>
        <taxon>Eukaryota</taxon>
        <taxon>Fungi</taxon>
        <taxon>Fungi incertae sedis</taxon>
        <taxon>Mucoromycota</taxon>
        <taxon>Glomeromycotina</taxon>
        <taxon>Glomeromycetes</taxon>
        <taxon>Diversisporales</taxon>
        <taxon>Gigasporaceae</taxon>
        <taxon>Scutellospora</taxon>
    </lineage>
</organism>
<name>A0ACA9NF74_9GLOM</name>
<protein>
    <submittedName>
        <fullName evidence="1">435_t:CDS:1</fullName>
    </submittedName>
</protein>
<evidence type="ECO:0000313" key="1">
    <source>
        <dbReference type="EMBL" id="CAG8650757.1"/>
    </source>
</evidence>
<evidence type="ECO:0000313" key="2">
    <source>
        <dbReference type="Proteomes" id="UP000789860"/>
    </source>
</evidence>
<dbReference type="EMBL" id="CAJVPM010023719">
    <property type="protein sequence ID" value="CAG8650757.1"/>
    <property type="molecule type" value="Genomic_DNA"/>
</dbReference>
<gene>
    <name evidence="1" type="ORF">SCALOS_LOCUS8656</name>
</gene>
<proteinExistence type="predicted"/>
<keyword evidence="2" id="KW-1185">Reference proteome</keyword>
<reference evidence="1" key="1">
    <citation type="submission" date="2021-06" db="EMBL/GenBank/DDBJ databases">
        <authorList>
            <person name="Kallberg Y."/>
            <person name="Tangrot J."/>
            <person name="Rosling A."/>
        </authorList>
    </citation>
    <scope>NUCLEOTIDE SEQUENCE</scope>
    <source>
        <strain evidence="1">AU212A</strain>
    </source>
</reference>
<dbReference type="Proteomes" id="UP000789860">
    <property type="component" value="Unassembled WGS sequence"/>
</dbReference>